<dbReference type="Proteomes" id="UP000326396">
    <property type="component" value="Linkage Group LG7"/>
</dbReference>
<dbReference type="EMBL" id="SZYD01000017">
    <property type="protein sequence ID" value="KAD3067885.1"/>
    <property type="molecule type" value="Genomic_DNA"/>
</dbReference>
<comment type="caution">
    <text evidence="2">The sequence shown here is derived from an EMBL/GenBank/DDBJ whole genome shotgun (WGS) entry which is preliminary data.</text>
</comment>
<accession>A0A5N6M1V9</accession>
<protein>
    <submittedName>
        <fullName evidence="2">Uncharacterized protein</fullName>
    </submittedName>
</protein>
<sequence length="93" mass="10920">MDPSRYAIPLGERLRDTRSSSGDSESRISPRYAKNKFDRPSRLKTLELGEEARRIEATIHAPNHHHQELLLLNLIIKELLRCYRFTDFKVLEC</sequence>
<name>A0A5N6M1V9_9ASTR</name>
<proteinExistence type="predicted"/>
<evidence type="ECO:0000313" key="3">
    <source>
        <dbReference type="Proteomes" id="UP000326396"/>
    </source>
</evidence>
<keyword evidence="3" id="KW-1185">Reference proteome</keyword>
<dbReference type="AlphaFoldDB" id="A0A5N6M1V9"/>
<reference evidence="2 3" key="1">
    <citation type="submission" date="2019-05" db="EMBL/GenBank/DDBJ databases">
        <title>Mikania micrantha, genome provides insights into the molecular mechanism of rapid growth.</title>
        <authorList>
            <person name="Liu B."/>
        </authorList>
    </citation>
    <scope>NUCLEOTIDE SEQUENCE [LARGE SCALE GENOMIC DNA]</scope>
    <source>
        <strain evidence="2">NLD-2019</strain>
        <tissue evidence="2">Leaf</tissue>
    </source>
</reference>
<evidence type="ECO:0000313" key="2">
    <source>
        <dbReference type="EMBL" id="KAD3067885.1"/>
    </source>
</evidence>
<organism evidence="2 3">
    <name type="scientific">Mikania micrantha</name>
    <name type="common">bitter vine</name>
    <dbReference type="NCBI Taxonomy" id="192012"/>
    <lineage>
        <taxon>Eukaryota</taxon>
        <taxon>Viridiplantae</taxon>
        <taxon>Streptophyta</taxon>
        <taxon>Embryophyta</taxon>
        <taxon>Tracheophyta</taxon>
        <taxon>Spermatophyta</taxon>
        <taxon>Magnoliopsida</taxon>
        <taxon>eudicotyledons</taxon>
        <taxon>Gunneridae</taxon>
        <taxon>Pentapetalae</taxon>
        <taxon>asterids</taxon>
        <taxon>campanulids</taxon>
        <taxon>Asterales</taxon>
        <taxon>Asteraceae</taxon>
        <taxon>Asteroideae</taxon>
        <taxon>Heliantheae alliance</taxon>
        <taxon>Eupatorieae</taxon>
        <taxon>Mikania</taxon>
    </lineage>
</organism>
<evidence type="ECO:0000256" key="1">
    <source>
        <dbReference type="SAM" id="MobiDB-lite"/>
    </source>
</evidence>
<gene>
    <name evidence="2" type="ORF">E3N88_35765</name>
</gene>
<feature type="region of interest" description="Disordered" evidence="1">
    <location>
        <begin position="11"/>
        <end position="31"/>
    </location>
</feature>
<feature type="compositionally biased region" description="Basic and acidic residues" evidence="1">
    <location>
        <begin position="12"/>
        <end position="28"/>
    </location>
</feature>